<evidence type="ECO:0000259" key="8">
    <source>
        <dbReference type="PROSITE" id="PS51330"/>
    </source>
</evidence>
<evidence type="ECO:0000256" key="7">
    <source>
        <dbReference type="RuleBase" id="RU004474"/>
    </source>
</evidence>
<organism evidence="9 10">
    <name type="scientific">Eeniella nana</name>
    <name type="common">Yeast</name>
    <name type="synonym">Brettanomyces nanus</name>
    <dbReference type="NCBI Taxonomy" id="13502"/>
    <lineage>
        <taxon>Eukaryota</taxon>
        <taxon>Fungi</taxon>
        <taxon>Dikarya</taxon>
        <taxon>Ascomycota</taxon>
        <taxon>Saccharomycotina</taxon>
        <taxon>Pichiomycetes</taxon>
        <taxon>Pichiales</taxon>
        <taxon>Pichiaceae</taxon>
        <taxon>Brettanomyces</taxon>
    </lineage>
</organism>
<dbReference type="Pfam" id="PF00186">
    <property type="entry name" value="DHFR_1"/>
    <property type="match status" value="1"/>
</dbReference>
<dbReference type="GO" id="GO:0046654">
    <property type="term" value="P:tetrahydrofolate biosynthetic process"/>
    <property type="evidence" value="ECO:0007669"/>
    <property type="project" value="UniProtKB-UniPathway"/>
</dbReference>
<dbReference type="UniPathway" id="UPA00077">
    <property type="reaction ID" value="UER00158"/>
</dbReference>
<dbReference type="GO" id="GO:0046452">
    <property type="term" value="P:dihydrofolate metabolic process"/>
    <property type="evidence" value="ECO:0007669"/>
    <property type="project" value="TreeGrafter"/>
</dbReference>
<evidence type="ECO:0000313" key="10">
    <source>
        <dbReference type="Proteomes" id="UP000662931"/>
    </source>
</evidence>
<dbReference type="GO" id="GO:0006730">
    <property type="term" value="P:one-carbon metabolic process"/>
    <property type="evidence" value="ECO:0007669"/>
    <property type="project" value="UniProtKB-KW"/>
</dbReference>
<dbReference type="KEGG" id="bnn:FOA43_000253"/>
<evidence type="ECO:0000256" key="1">
    <source>
        <dbReference type="ARBA" id="ARBA00004903"/>
    </source>
</evidence>
<dbReference type="CDD" id="cd00209">
    <property type="entry name" value="DHFR"/>
    <property type="match status" value="1"/>
</dbReference>
<dbReference type="AlphaFoldDB" id="A0A875RZ54"/>
<dbReference type="GO" id="GO:0050661">
    <property type="term" value="F:NADP binding"/>
    <property type="evidence" value="ECO:0007669"/>
    <property type="project" value="InterPro"/>
</dbReference>
<dbReference type="PRINTS" id="PR00070">
    <property type="entry name" value="DHFR"/>
</dbReference>
<dbReference type="PANTHER" id="PTHR48069">
    <property type="entry name" value="DIHYDROFOLATE REDUCTASE"/>
    <property type="match status" value="1"/>
</dbReference>
<name>A0A875RZ54_EENNA</name>
<dbReference type="GO" id="GO:0005739">
    <property type="term" value="C:mitochondrion"/>
    <property type="evidence" value="ECO:0007669"/>
    <property type="project" value="TreeGrafter"/>
</dbReference>
<dbReference type="OrthoDB" id="414698at2759"/>
<dbReference type="EMBL" id="CP064812">
    <property type="protein sequence ID" value="QPG72949.1"/>
    <property type="molecule type" value="Genomic_DNA"/>
</dbReference>
<dbReference type="Gene3D" id="3.40.430.10">
    <property type="entry name" value="Dihydrofolate Reductase, subunit A"/>
    <property type="match status" value="1"/>
</dbReference>
<accession>A0A875RZ54</accession>
<evidence type="ECO:0000256" key="4">
    <source>
        <dbReference type="ARBA" id="ARBA00022563"/>
    </source>
</evidence>
<evidence type="ECO:0000256" key="3">
    <source>
        <dbReference type="ARBA" id="ARBA00018886"/>
    </source>
</evidence>
<dbReference type="InterPro" id="IPR001796">
    <property type="entry name" value="DHFR_dom"/>
</dbReference>
<dbReference type="InterPro" id="IPR012259">
    <property type="entry name" value="DHFR"/>
</dbReference>
<evidence type="ECO:0000256" key="6">
    <source>
        <dbReference type="ARBA" id="ARBA00023002"/>
    </source>
</evidence>
<dbReference type="PROSITE" id="PS51330">
    <property type="entry name" value="DHFR_2"/>
    <property type="match status" value="1"/>
</dbReference>
<dbReference type="SUPFAM" id="SSF53597">
    <property type="entry name" value="Dihydrofolate reductase-like"/>
    <property type="match status" value="1"/>
</dbReference>
<dbReference type="EC" id="1.5.1.3" evidence="2"/>
<reference evidence="9" key="1">
    <citation type="submission" date="2020-10" db="EMBL/GenBank/DDBJ databases">
        <authorList>
            <person name="Roach M.J.R."/>
        </authorList>
    </citation>
    <scope>NUCLEOTIDE SEQUENCE</scope>
    <source>
        <strain evidence="9">CBS 1945</strain>
    </source>
</reference>
<dbReference type="InterPro" id="IPR024072">
    <property type="entry name" value="DHFR-like_dom_sf"/>
</dbReference>
<keyword evidence="6" id="KW-0560">Oxidoreductase</keyword>
<dbReference type="PROSITE" id="PS00075">
    <property type="entry name" value="DHFR_1"/>
    <property type="match status" value="1"/>
</dbReference>
<dbReference type="InterPro" id="IPR017925">
    <property type="entry name" value="DHFR_CS"/>
</dbReference>
<evidence type="ECO:0000256" key="2">
    <source>
        <dbReference type="ARBA" id="ARBA00012856"/>
    </source>
</evidence>
<gene>
    <name evidence="9" type="ORF">FOA43_000253</name>
</gene>
<feature type="domain" description="DHFR" evidence="8">
    <location>
        <begin position="7"/>
        <end position="209"/>
    </location>
</feature>
<evidence type="ECO:0000256" key="5">
    <source>
        <dbReference type="ARBA" id="ARBA00022857"/>
    </source>
</evidence>
<protein>
    <recommendedName>
        <fullName evidence="3">Dihydrofolate reductase</fullName>
        <ecNumber evidence="2">1.5.1.3</ecNumber>
    </recommendedName>
</protein>
<keyword evidence="5" id="KW-0521">NADP</keyword>
<comment type="pathway">
    <text evidence="1">Cofactor biosynthesis; tetrahydrofolate biosynthesis; 5,6,7,8-tetrahydrofolate from 7,8-dihydrofolate: step 1/1.</text>
</comment>
<dbReference type="GO" id="GO:0046655">
    <property type="term" value="P:folic acid metabolic process"/>
    <property type="evidence" value="ECO:0007669"/>
    <property type="project" value="TreeGrafter"/>
</dbReference>
<proteinExistence type="inferred from homology"/>
<dbReference type="RefSeq" id="XP_038776514.1">
    <property type="nucleotide sequence ID" value="XM_038920586.1"/>
</dbReference>
<evidence type="ECO:0000313" key="9">
    <source>
        <dbReference type="EMBL" id="QPG72949.1"/>
    </source>
</evidence>
<keyword evidence="10" id="KW-1185">Reference proteome</keyword>
<dbReference type="GO" id="GO:0004146">
    <property type="term" value="F:dihydrofolate reductase activity"/>
    <property type="evidence" value="ECO:0007669"/>
    <property type="project" value="UniProtKB-EC"/>
</dbReference>
<comment type="similarity">
    <text evidence="7">Belongs to the dihydrofolate reductase family.</text>
</comment>
<sequence>MHMDRPEVSIIVAALLPSHGIGNRGKLPWRLKKEMKYFREVTTKTHDPLKKNMVVMGRNTYESIPVKFRPLKGRVNVVLSRDLDSYRKKMEQEVAANGSMLQLAGSLDQALLFVDPTKIEEIFIIGGAQLYKTALDKASHMVDRILLTEITSLEQLQLDTFLALDSTQWEKRFETELSSYLVSKGLADEFQLTGNHEGNFQYDFTLWKRKT</sequence>
<dbReference type="Proteomes" id="UP000662931">
    <property type="component" value="Chromosome 1"/>
</dbReference>
<dbReference type="GeneID" id="62193654"/>
<keyword evidence="4" id="KW-0554">One-carbon metabolism</keyword>
<dbReference type="PANTHER" id="PTHR48069:SF3">
    <property type="entry name" value="DIHYDROFOLATE REDUCTASE"/>
    <property type="match status" value="1"/>
</dbReference>